<dbReference type="AlphaFoldDB" id="Q0CG75"/>
<feature type="signal peptide" evidence="12">
    <location>
        <begin position="1"/>
        <end position="34"/>
    </location>
</feature>
<evidence type="ECO:0000256" key="4">
    <source>
        <dbReference type="ARBA" id="ARBA00012557"/>
    </source>
</evidence>
<keyword evidence="10" id="KW-1133">Transmembrane helix</keyword>
<reference evidence="15" key="1">
    <citation type="submission" date="2005-09" db="EMBL/GenBank/DDBJ databases">
        <title>Annotation of the Aspergillus terreus NIH2624 genome.</title>
        <authorList>
            <person name="Birren B.W."/>
            <person name="Lander E.S."/>
            <person name="Galagan J.E."/>
            <person name="Nusbaum C."/>
            <person name="Devon K."/>
            <person name="Henn M."/>
            <person name="Ma L.-J."/>
            <person name="Jaffe D.B."/>
            <person name="Butler J."/>
            <person name="Alvarez P."/>
            <person name="Gnerre S."/>
            <person name="Grabherr M."/>
            <person name="Kleber M."/>
            <person name="Mauceli E.W."/>
            <person name="Brockman W."/>
            <person name="Rounsley S."/>
            <person name="Young S.K."/>
            <person name="LaButti K."/>
            <person name="Pushparaj V."/>
            <person name="DeCaprio D."/>
            <person name="Crawford M."/>
            <person name="Koehrsen M."/>
            <person name="Engels R."/>
            <person name="Montgomery P."/>
            <person name="Pearson M."/>
            <person name="Howarth C."/>
            <person name="Larson L."/>
            <person name="Luoma S."/>
            <person name="White J."/>
            <person name="Alvarado L."/>
            <person name="Kodira C.D."/>
            <person name="Zeng Q."/>
            <person name="Oleary S."/>
            <person name="Yandava C."/>
            <person name="Denning D.W."/>
            <person name="Nierman W.C."/>
            <person name="Milne T."/>
            <person name="Madden K."/>
        </authorList>
    </citation>
    <scope>NUCLEOTIDE SEQUENCE [LARGE SCALE GENOMIC DNA]</scope>
    <source>
        <strain evidence="15">NIH 2624 / FGSC A1156</strain>
    </source>
</reference>
<organism evidence="14 15">
    <name type="scientific">Aspergillus terreus (strain NIH 2624 / FGSC A1156)</name>
    <dbReference type="NCBI Taxonomy" id="341663"/>
    <lineage>
        <taxon>Eukaryota</taxon>
        <taxon>Fungi</taxon>
        <taxon>Dikarya</taxon>
        <taxon>Ascomycota</taxon>
        <taxon>Pezizomycotina</taxon>
        <taxon>Eurotiomycetes</taxon>
        <taxon>Eurotiomycetidae</taxon>
        <taxon>Eurotiales</taxon>
        <taxon>Aspergillaceae</taxon>
        <taxon>Aspergillus</taxon>
        <taxon>Aspergillus subgen. Circumdati</taxon>
    </lineage>
</organism>
<evidence type="ECO:0000256" key="5">
    <source>
        <dbReference type="ARBA" id="ARBA00022676"/>
    </source>
</evidence>
<dbReference type="RefSeq" id="XP_001210003.1">
    <property type="nucleotide sequence ID" value="XM_001210003.1"/>
</dbReference>
<dbReference type="GeneID" id="4319121"/>
<comment type="similarity">
    <text evidence="3">Belongs to the glycosyltransferase 31 family. Beta3-Gal-T subfamily.</text>
</comment>
<feature type="domain" description="Fringe-like glycosyltransferase" evidence="13">
    <location>
        <begin position="176"/>
        <end position="279"/>
    </location>
</feature>
<dbReference type="GO" id="GO:0000166">
    <property type="term" value="F:nucleotide binding"/>
    <property type="evidence" value="ECO:0007669"/>
    <property type="project" value="UniProtKB-KW"/>
</dbReference>
<dbReference type="Gene3D" id="3.50.4.10">
    <property type="entry name" value="Hepatocyte Growth Factor"/>
    <property type="match status" value="1"/>
</dbReference>
<dbReference type="STRING" id="341663.Q0CG75"/>
<dbReference type="EMBL" id="CH476603">
    <property type="protein sequence ID" value="EAU32701.1"/>
    <property type="molecule type" value="Genomic_DNA"/>
</dbReference>
<dbReference type="OMA" id="MLWRVDA"/>
<dbReference type="InterPro" id="IPR003378">
    <property type="entry name" value="Fringe-like_glycosylTrfase"/>
</dbReference>
<dbReference type="VEuPathDB" id="FungiDB:ATEG_07317"/>
<keyword evidence="11" id="KW-0472">Membrane</keyword>
<name>Q0CG75_ASPTN</name>
<dbReference type="GO" id="GO:0016263">
    <property type="term" value="F:glycoprotein-N-acetylgalactosamine 3-beta-galactosyltransferase activity"/>
    <property type="evidence" value="ECO:0007669"/>
    <property type="project" value="UniProtKB-EC"/>
</dbReference>
<evidence type="ECO:0000313" key="14">
    <source>
        <dbReference type="EMBL" id="EAU32701.1"/>
    </source>
</evidence>
<dbReference type="eggNOG" id="KOG2246">
    <property type="taxonomic scope" value="Eukaryota"/>
</dbReference>
<dbReference type="InterPro" id="IPR026050">
    <property type="entry name" value="C1GALT1/C1GALT1_chp1"/>
</dbReference>
<evidence type="ECO:0000256" key="2">
    <source>
        <dbReference type="ARBA" id="ARBA00004922"/>
    </source>
</evidence>
<keyword evidence="12" id="KW-0732">Signal</keyword>
<evidence type="ECO:0000256" key="1">
    <source>
        <dbReference type="ARBA" id="ARBA00004606"/>
    </source>
</evidence>
<evidence type="ECO:0000256" key="12">
    <source>
        <dbReference type="SAM" id="SignalP"/>
    </source>
</evidence>
<keyword evidence="5" id="KW-0328">Glycosyltransferase</keyword>
<dbReference type="Pfam" id="PF02434">
    <property type="entry name" value="Fringe"/>
    <property type="match status" value="1"/>
</dbReference>
<gene>
    <name evidence="14" type="ORF">ATEG_07317</name>
</gene>
<protein>
    <recommendedName>
        <fullName evidence="4">N-acetylgalactosaminide beta-1,3-galactosyltransferase</fullName>
        <ecNumber evidence="4">2.4.1.122</ecNumber>
    </recommendedName>
</protein>
<keyword evidence="7" id="KW-0812">Transmembrane</keyword>
<dbReference type="PANTHER" id="PTHR23033:SF47">
    <property type="entry name" value="APPLE DOMAIN-CONTAINING PROTEIN-RELATED"/>
    <property type="match status" value="1"/>
</dbReference>
<dbReference type="PANTHER" id="PTHR23033">
    <property type="entry name" value="BETA1,3-GALACTOSYLTRANSFERASE"/>
    <property type="match status" value="1"/>
</dbReference>
<evidence type="ECO:0000256" key="8">
    <source>
        <dbReference type="ARBA" id="ARBA00022741"/>
    </source>
</evidence>
<dbReference type="GO" id="GO:0016020">
    <property type="term" value="C:membrane"/>
    <property type="evidence" value="ECO:0007669"/>
    <property type="project" value="UniProtKB-SubCell"/>
</dbReference>
<evidence type="ECO:0000256" key="10">
    <source>
        <dbReference type="ARBA" id="ARBA00022989"/>
    </source>
</evidence>
<evidence type="ECO:0000256" key="9">
    <source>
        <dbReference type="ARBA" id="ARBA00022968"/>
    </source>
</evidence>
<evidence type="ECO:0000256" key="6">
    <source>
        <dbReference type="ARBA" id="ARBA00022679"/>
    </source>
</evidence>
<dbReference type="OrthoDB" id="414175at2759"/>
<dbReference type="Gene3D" id="3.90.550.50">
    <property type="match status" value="1"/>
</dbReference>
<keyword evidence="6" id="KW-0808">Transferase</keyword>
<dbReference type="HOGENOM" id="CLU_022549_3_1_1"/>
<evidence type="ECO:0000259" key="13">
    <source>
        <dbReference type="Pfam" id="PF02434"/>
    </source>
</evidence>
<dbReference type="EC" id="2.4.1.122" evidence="4"/>
<accession>Q0CG75</accession>
<evidence type="ECO:0000256" key="3">
    <source>
        <dbReference type="ARBA" id="ARBA00006462"/>
    </source>
</evidence>
<sequence length="439" mass="50846">MNVFHIESHPSRRRIPWIGPLLGLILICLFYSQSKPPHSPTVGAPVRATKDPLRECPEYEGLKDVLVVLKTGVTEAREKVPIHLQTTLRCVPNYILLSDFEEDIGGVHVYDVLRGLPEHVRRTHPDFDIYNRVREGGRQALTKEDLTQDVNTAFGKPNNPGWKLDKWKFLPMIDAAIRVQSEAKWYVFMEADTYFVWPNLLGWLSKFDWRKPHYLGNQMQISDVLFAHGGSGFILSQPAIRRAWNLMQSDINKWMQVNDEHWAGDSVLGKLLSEAGVNLLWSWPMLQNAHPAEFDPFTEGYFKTPWCYAPVAYHHMVPEQIAELWKFDRRWFHDGNKILTYRDVFRHVVRPRLNLVQNDWDNNLDESNSRSSLSTVECRKHCVNDPACLQYTFDSGRCWTSQGAKLGVKKPGVTSGWIETRIDAMMERLGHCRQPNWVI</sequence>
<evidence type="ECO:0000256" key="11">
    <source>
        <dbReference type="ARBA" id="ARBA00023136"/>
    </source>
</evidence>
<feature type="chain" id="PRO_5004170130" description="N-acetylgalactosaminide beta-1,3-galactosyltransferase" evidence="12">
    <location>
        <begin position="35"/>
        <end position="439"/>
    </location>
</feature>
<dbReference type="Proteomes" id="UP000007963">
    <property type="component" value="Unassembled WGS sequence"/>
</dbReference>
<evidence type="ECO:0000313" key="15">
    <source>
        <dbReference type="Proteomes" id="UP000007963"/>
    </source>
</evidence>
<comment type="pathway">
    <text evidence="2">Protein modification; protein glycosylation.</text>
</comment>
<evidence type="ECO:0000256" key="7">
    <source>
        <dbReference type="ARBA" id="ARBA00022692"/>
    </source>
</evidence>
<keyword evidence="8" id="KW-0547">Nucleotide-binding</keyword>
<keyword evidence="9" id="KW-0735">Signal-anchor</keyword>
<proteinExistence type="inferred from homology"/>
<comment type="subcellular location">
    <subcellularLocation>
        <location evidence="1">Membrane</location>
        <topology evidence="1">Single-pass type II membrane protein</topology>
    </subcellularLocation>
</comment>